<keyword evidence="4" id="KW-1185">Reference proteome</keyword>
<accession>A0A210RW31</accession>
<feature type="signal peptide" evidence="2">
    <location>
        <begin position="1"/>
        <end position="27"/>
    </location>
</feature>
<dbReference type="SUPFAM" id="SSF53850">
    <property type="entry name" value="Periplasmic binding protein-like II"/>
    <property type="match status" value="1"/>
</dbReference>
<gene>
    <name evidence="3" type="ORF">B6A14_05205</name>
</gene>
<reference evidence="3 4" key="1">
    <citation type="submission" date="2017-03" db="EMBL/GenBank/DDBJ databases">
        <title>New species Polynucleobacter sp. MWH-EgelM1-30-B4.</title>
        <authorList>
            <person name="Hahn M.W."/>
        </authorList>
    </citation>
    <scope>NUCLEOTIDE SEQUENCE [LARGE SCALE GENOMIC DNA]</scope>
    <source>
        <strain evidence="3 4">MWH-EgelM1-30-B4</strain>
    </source>
</reference>
<comment type="similarity">
    <text evidence="1">Belongs to the UPF0065 (bug) family.</text>
</comment>
<dbReference type="Proteomes" id="UP000196880">
    <property type="component" value="Unassembled WGS sequence"/>
</dbReference>
<dbReference type="Gene3D" id="3.40.190.10">
    <property type="entry name" value="Periplasmic binding protein-like II"/>
    <property type="match status" value="1"/>
</dbReference>
<dbReference type="Pfam" id="PF03401">
    <property type="entry name" value="TctC"/>
    <property type="match status" value="1"/>
</dbReference>
<protein>
    <submittedName>
        <fullName evidence="3">ABC transporter substrate-binding protein</fullName>
    </submittedName>
</protein>
<dbReference type="PIRSF" id="PIRSF017082">
    <property type="entry name" value="YflP"/>
    <property type="match status" value="1"/>
</dbReference>
<dbReference type="PANTHER" id="PTHR42928:SF5">
    <property type="entry name" value="BLR1237 PROTEIN"/>
    <property type="match status" value="1"/>
</dbReference>
<sequence length="326" mass="34170">MNTFKTVVNSIAASAFGVFMAFGSAIAADFPTREIKLVVPWNVGGSNDISARLISKILADEGVTVVVDNVAGATGTIGMTKVANAEPDGYTIGMGTSSTMAMIAQGLTPLKNDQFAPIARVTTDQLLLLVPKGGPVKDVDGFEAMVKKNPGKISIGTPGSNNLNHIFAVMTGNVVNSSVVTVPYTGGAKVIIDLAGKQIDAAVLKPSESKAQIDSNMVIPLGVFANERIKSMPNIPTFKEKGYNVFPYGPLVQMAYLVAPAKTPPEIQEKLIAIFNKAIQDPRFKAASEDGGARVDSLTGKALGAEIIAVTNTLSEVGKKVFSEKK</sequence>
<evidence type="ECO:0000313" key="3">
    <source>
        <dbReference type="EMBL" id="OWF65208.1"/>
    </source>
</evidence>
<dbReference type="EMBL" id="NAIA01000003">
    <property type="protein sequence ID" value="OWF65208.1"/>
    <property type="molecule type" value="Genomic_DNA"/>
</dbReference>
<dbReference type="InterPro" id="IPR005064">
    <property type="entry name" value="BUG"/>
</dbReference>
<dbReference type="AlphaFoldDB" id="A0A210RW31"/>
<evidence type="ECO:0000313" key="4">
    <source>
        <dbReference type="Proteomes" id="UP000196880"/>
    </source>
</evidence>
<evidence type="ECO:0000256" key="1">
    <source>
        <dbReference type="ARBA" id="ARBA00006987"/>
    </source>
</evidence>
<organism evidence="3 4">
    <name type="scientific">Polynucleobacter hirudinilacicola</name>
    <dbReference type="NCBI Taxonomy" id="1743166"/>
    <lineage>
        <taxon>Bacteria</taxon>
        <taxon>Pseudomonadati</taxon>
        <taxon>Pseudomonadota</taxon>
        <taxon>Betaproteobacteria</taxon>
        <taxon>Burkholderiales</taxon>
        <taxon>Burkholderiaceae</taxon>
        <taxon>Polynucleobacter</taxon>
    </lineage>
</organism>
<dbReference type="Gene3D" id="3.40.190.150">
    <property type="entry name" value="Bordetella uptake gene, domain 1"/>
    <property type="match status" value="1"/>
</dbReference>
<proteinExistence type="inferred from homology"/>
<dbReference type="PANTHER" id="PTHR42928">
    <property type="entry name" value="TRICARBOXYLATE-BINDING PROTEIN"/>
    <property type="match status" value="1"/>
</dbReference>
<feature type="chain" id="PRO_5012916683" evidence="2">
    <location>
        <begin position="28"/>
        <end position="326"/>
    </location>
</feature>
<name>A0A210RW31_9BURK</name>
<dbReference type="OrthoDB" id="5171643at2"/>
<dbReference type="CDD" id="cd07012">
    <property type="entry name" value="PBP2_Bug_TTT"/>
    <property type="match status" value="1"/>
</dbReference>
<dbReference type="RefSeq" id="WP_087909405.1">
    <property type="nucleotide sequence ID" value="NZ_NAIA01000003.1"/>
</dbReference>
<comment type="caution">
    <text evidence="3">The sequence shown here is derived from an EMBL/GenBank/DDBJ whole genome shotgun (WGS) entry which is preliminary data.</text>
</comment>
<dbReference type="InterPro" id="IPR042100">
    <property type="entry name" value="Bug_dom1"/>
</dbReference>
<keyword evidence="2" id="KW-0732">Signal</keyword>
<evidence type="ECO:0000256" key="2">
    <source>
        <dbReference type="SAM" id="SignalP"/>
    </source>
</evidence>